<dbReference type="InterPro" id="IPR021218">
    <property type="entry name" value="DUF2784"/>
</dbReference>
<name>A0A7C2NZB8_9PLAN</name>
<keyword evidence="1" id="KW-1133">Transmembrane helix</keyword>
<feature type="transmembrane region" description="Helical" evidence="1">
    <location>
        <begin position="12"/>
        <end position="34"/>
    </location>
</feature>
<proteinExistence type="predicted"/>
<protein>
    <submittedName>
        <fullName evidence="2">DUF2784 domain-containing protein</fullName>
    </submittedName>
</protein>
<gene>
    <name evidence="2" type="ORF">ENQ76_04090</name>
</gene>
<evidence type="ECO:0000313" key="2">
    <source>
        <dbReference type="EMBL" id="HEN14634.1"/>
    </source>
</evidence>
<organism evidence="2">
    <name type="scientific">Schlesneria paludicola</name>
    <dbReference type="NCBI Taxonomy" id="360056"/>
    <lineage>
        <taxon>Bacteria</taxon>
        <taxon>Pseudomonadati</taxon>
        <taxon>Planctomycetota</taxon>
        <taxon>Planctomycetia</taxon>
        <taxon>Planctomycetales</taxon>
        <taxon>Planctomycetaceae</taxon>
        <taxon>Schlesneria</taxon>
    </lineage>
</organism>
<dbReference type="Pfam" id="PF10861">
    <property type="entry name" value="DUF2784"/>
    <property type="match status" value="1"/>
</dbReference>
<dbReference type="EMBL" id="DSOK01000124">
    <property type="protein sequence ID" value="HEN14634.1"/>
    <property type="molecule type" value="Genomic_DNA"/>
</dbReference>
<keyword evidence="1" id="KW-0812">Transmembrane</keyword>
<keyword evidence="1" id="KW-0472">Membrane</keyword>
<evidence type="ECO:0000256" key="1">
    <source>
        <dbReference type="SAM" id="Phobius"/>
    </source>
</evidence>
<dbReference type="AlphaFoldDB" id="A0A7C2NZB8"/>
<accession>A0A7C2NZB8</accession>
<comment type="caution">
    <text evidence="2">The sequence shown here is derived from an EMBL/GenBank/DDBJ whole genome shotgun (WGS) entry which is preliminary data.</text>
</comment>
<feature type="transmembrane region" description="Helical" evidence="1">
    <location>
        <begin position="105"/>
        <end position="126"/>
    </location>
</feature>
<reference evidence="2" key="1">
    <citation type="journal article" date="2020" name="mSystems">
        <title>Genome- and Community-Level Interaction Insights into Carbon Utilization and Element Cycling Functions of Hydrothermarchaeota in Hydrothermal Sediment.</title>
        <authorList>
            <person name="Zhou Z."/>
            <person name="Liu Y."/>
            <person name="Xu W."/>
            <person name="Pan J."/>
            <person name="Luo Z.H."/>
            <person name="Li M."/>
        </authorList>
    </citation>
    <scope>NUCLEOTIDE SEQUENCE [LARGE SCALE GENOMIC DNA]</scope>
    <source>
        <strain evidence="2">SpSt-339</strain>
    </source>
</reference>
<sequence>MPATFAGLLADVILLLHIAYVATVVFGLFAIWIGWFRGWRWVRNPWLRGGHLAMIAVVVAESWLGLICPLTTWEAEWRTAAGQPPDDAGPLAAWLHPLLFFHAPWWLFTTCYTLFGGLVLLSFVVIRPTWRRNRR</sequence>